<comment type="caution">
    <text evidence="3">The sequence shown here is derived from an EMBL/GenBank/DDBJ whole genome shotgun (WGS) entry which is preliminary data.</text>
</comment>
<evidence type="ECO:0000259" key="2">
    <source>
        <dbReference type="Pfam" id="PF20249"/>
    </source>
</evidence>
<gene>
    <name evidence="3" type="ORF">ADINL_0550</name>
</gene>
<dbReference type="STRING" id="267850.ADINL_0550"/>
<dbReference type="Proteomes" id="UP000027318">
    <property type="component" value="Unassembled WGS sequence"/>
</dbReference>
<dbReference type="EMBL" id="JMSZ01000015">
    <property type="protein sequence ID" value="KDE40901.1"/>
    <property type="molecule type" value="Genomic_DNA"/>
</dbReference>
<keyword evidence="1" id="KW-0812">Transmembrane</keyword>
<accession>A0A063Y838</accession>
<feature type="transmembrane region" description="Helical" evidence="1">
    <location>
        <begin position="716"/>
        <end position="738"/>
    </location>
</feature>
<dbReference type="PATRIC" id="fig|267850.7.peg.544"/>
<feature type="transmembrane region" description="Helical" evidence="1">
    <location>
        <begin position="677"/>
        <end position="695"/>
    </location>
</feature>
<dbReference type="InterPro" id="IPR046864">
    <property type="entry name" value="VasX_N"/>
</dbReference>
<protein>
    <recommendedName>
        <fullName evidence="2">Toxin VasX N-terminal region domain-containing protein</fullName>
    </recommendedName>
</protein>
<keyword evidence="1" id="KW-0472">Membrane</keyword>
<dbReference type="RefSeq" id="WP_036543717.1">
    <property type="nucleotide sequence ID" value="NZ_JMSZ01000015.1"/>
</dbReference>
<feature type="domain" description="Toxin VasX N-terminal region" evidence="2">
    <location>
        <begin position="14"/>
        <end position="180"/>
    </location>
</feature>
<keyword evidence="4" id="KW-1185">Reference proteome</keyword>
<keyword evidence="1" id="KW-1133">Transmembrane helix</keyword>
<sequence length="939" mass="105000">MAKTNDSIAYCDPRKIIPIIPCRYVVSDEILLTNLDDLPEALQAPTGIGNAPHHQIASIRQGYIYIHGHLSFNSEDCTDKKSHWLIFRYQTRADDCNSNDEPTACASTFQYYQYTWKNGTPRSEWVAHPMTSEPYAYVNMAAMDTYIAYSEERWPAYMFEEIERNPGWRDKVMQPLTLHEEDGTDPHVMTLDNLQTLVEDYKDIAPEEREANVLRHTAIGQLDISPFEQMKHSDNEHIRERYEYARIVAIQDTLGEAKDLLRVLEIEEANIQYYETEHHYALTTAKAIAAVDKLEQSIHRRYVDPGIQLWNNITYATRKVFSSDPFNRSADEQRHQFAAYGIEQRQKYQRLADYWKTLDQRPNVHEPAKLALQGAEQRRCEDCLGFVASQLSAYVSGVKLNALTPLAVYEKLSLDEIEGESSDASEWATLFAGMISVASEMVNQLGDSTVIERVQQVFFNVYTEVATTLFHGNSRIQLSRLETLAGVVERRVRIPTSDLNSQIHQHYEKFLTGQSSNLFASSDGQPPNGRNSGLHQQTHRFGSINVTTYDYVTDTAAGRASAGLSGIALALALFSAQKTIKDWHDHHRFDARSKAGAIANLPAVQLSVAFSSVVASYSSLRAEATFIRASQGAAQLATRFATYAIAGLPGRGYVLPQRPNLGISSTQMALRAQQARMLGGIGLVVGLLISAGQAWEGKVREDYALMTGHALQGAGGLMLSASLLGSLAGSKITALAIVGKAVAAVAWPLVIIGGVLLAIGLVFTASRRTDLEQWISEGFWGSSKEYWGNDRYDAIQDQLEKSKELFNSSELEVFFNNEMRSFEKLVWPINASQIDEDDLVAKVEFQGLTDEADLAHLSISLENYQPRGAHGMMTGASSWARIQSHRIRREWVGPGIAWLDLSAYADEQKLRITVSFDRLMPDGEPQRFTMIAPLEITLN</sequence>
<reference evidence="3 4" key="1">
    <citation type="journal article" date="2005" name="Int. J. Syst. Evol. Microbiol.">
        <title>Nitrincola lacisaponensis gen. nov., sp. nov., a novel alkaliphilic bacterium isolated from an alkaline, saline lake.</title>
        <authorList>
            <person name="Dimitriu P.A."/>
            <person name="Shukla S.K."/>
            <person name="Conradt J."/>
            <person name="Marquez M.C."/>
            <person name="Ventosa A."/>
            <person name="Maglia A."/>
            <person name="Peyton B.M."/>
            <person name="Pinkart H.C."/>
            <person name="Mormile M.R."/>
        </authorList>
    </citation>
    <scope>NUCLEOTIDE SEQUENCE [LARGE SCALE GENOMIC DNA]</scope>
    <source>
        <strain evidence="3 4">4CA</strain>
    </source>
</reference>
<proteinExistence type="predicted"/>
<evidence type="ECO:0000313" key="3">
    <source>
        <dbReference type="EMBL" id="KDE40901.1"/>
    </source>
</evidence>
<evidence type="ECO:0000313" key="4">
    <source>
        <dbReference type="Proteomes" id="UP000027318"/>
    </source>
</evidence>
<evidence type="ECO:0000256" key="1">
    <source>
        <dbReference type="SAM" id="Phobius"/>
    </source>
</evidence>
<dbReference type="Pfam" id="PF20249">
    <property type="entry name" value="VasX_N"/>
    <property type="match status" value="1"/>
</dbReference>
<dbReference type="AlphaFoldDB" id="A0A063Y838"/>
<dbReference type="OrthoDB" id="7877428at2"/>
<name>A0A063Y838_9GAMM</name>
<organism evidence="3 4">
    <name type="scientific">Nitrincola lacisaponensis</name>
    <dbReference type="NCBI Taxonomy" id="267850"/>
    <lineage>
        <taxon>Bacteria</taxon>
        <taxon>Pseudomonadati</taxon>
        <taxon>Pseudomonadota</taxon>
        <taxon>Gammaproteobacteria</taxon>
        <taxon>Oceanospirillales</taxon>
        <taxon>Oceanospirillaceae</taxon>
        <taxon>Nitrincola</taxon>
    </lineage>
</organism>
<feature type="transmembrane region" description="Helical" evidence="1">
    <location>
        <begin position="744"/>
        <end position="765"/>
    </location>
</feature>